<dbReference type="EMBL" id="JBEPLW010000004">
    <property type="protein sequence ID" value="MET3575201.1"/>
    <property type="molecule type" value="Genomic_DNA"/>
</dbReference>
<accession>A0ABV2GA97</accession>
<reference evidence="1 2" key="1">
    <citation type="submission" date="2024-06" db="EMBL/GenBank/DDBJ databases">
        <title>Genomic Encyclopedia of Type Strains, Phase IV (KMG-IV): sequencing the most valuable type-strain genomes for metagenomic binning, comparative biology and taxonomic classification.</title>
        <authorList>
            <person name="Goeker M."/>
        </authorList>
    </citation>
    <scope>NUCLEOTIDE SEQUENCE [LARGE SCALE GENOMIC DNA]</scope>
    <source>
        <strain evidence="1 2">DSM 26128</strain>
    </source>
</reference>
<dbReference type="Proteomes" id="UP001549099">
    <property type="component" value="Unassembled WGS sequence"/>
</dbReference>
<sequence length="165" mass="18731">MQRTGFDLEIKEDLCGVNMTYHFIHDYVTYDPDRLQKAAAEQKVEVGLETYITAITLHEIGHAIDRQALLDSIPQSVEVMKMKQGIPVPVIYADPVLLGKLIEEDERNLICEKTAWENASMLNNMYQLVPFELFNAIAEQSLGTYETKLTDKKRRLARIVGTATA</sequence>
<gene>
    <name evidence="1" type="ORF">ABID49_001085</name>
</gene>
<evidence type="ECO:0000313" key="1">
    <source>
        <dbReference type="EMBL" id="MET3575201.1"/>
    </source>
</evidence>
<comment type="caution">
    <text evidence="1">The sequence shown here is derived from an EMBL/GenBank/DDBJ whole genome shotgun (WGS) entry which is preliminary data.</text>
</comment>
<evidence type="ECO:0000313" key="2">
    <source>
        <dbReference type="Proteomes" id="UP001549099"/>
    </source>
</evidence>
<name>A0ABV2GA97_9BACL</name>
<keyword evidence="2" id="KW-1185">Reference proteome</keyword>
<protein>
    <submittedName>
        <fullName evidence="1">Uncharacterized protein</fullName>
    </submittedName>
</protein>
<dbReference type="RefSeq" id="WP_354196126.1">
    <property type="nucleotide sequence ID" value="NZ_JBEPLW010000004.1"/>
</dbReference>
<proteinExistence type="predicted"/>
<organism evidence="1 2">
    <name type="scientific">Bhargavaea ullalensis</name>
    <dbReference type="NCBI Taxonomy" id="1265685"/>
    <lineage>
        <taxon>Bacteria</taxon>
        <taxon>Bacillati</taxon>
        <taxon>Bacillota</taxon>
        <taxon>Bacilli</taxon>
        <taxon>Bacillales</taxon>
        <taxon>Caryophanaceae</taxon>
        <taxon>Bhargavaea</taxon>
    </lineage>
</organism>